<reference evidence="1 2" key="4">
    <citation type="journal article" date="2011" name="BMC Genomics">
        <title>RNA-Seq improves annotation of protein-coding genes in the cucumber genome.</title>
        <authorList>
            <person name="Li Z."/>
            <person name="Zhang Z."/>
            <person name="Yan P."/>
            <person name="Huang S."/>
            <person name="Fei Z."/>
            <person name="Lin K."/>
        </authorList>
    </citation>
    <scope>NUCLEOTIDE SEQUENCE [LARGE SCALE GENOMIC DNA]</scope>
    <source>
        <strain evidence="2">cv. 9930</strain>
    </source>
</reference>
<dbReference type="Gramene" id="KGN60281">
    <property type="protein sequence ID" value="KGN60281"/>
    <property type="gene ID" value="Csa_3G893310"/>
</dbReference>
<organism evidence="1 2">
    <name type="scientific">Cucumis sativus</name>
    <name type="common">Cucumber</name>
    <dbReference type="NCBI Taxonomy" id="3659"/>
    <lineage>
        <taxon>Eukaryota</taxon>
        <taxon>Viridiplantae</taxon>
        <taxon>Streptophyta</taxon>
        <taxon>Embryophyta</taxon>
        <taxon>Tracheophyta</taxon>
        <taxon>Spermatophyta</taxon>
        <taxon>Magnoliopsida</taxon>
        <taxon>eudicotyledons</taxon>
        <taxon>Gunneridae</taxon>
        <taxon>Pentapetalae</taxon>
        <taxon>rosids</taxon>
        <taxon>fabids</taxon>
        <taxon>Cucurbitales</taxon>
        <taxon>Cucurbitaceae</taxon>
        <taxon>Benincaseae</taxon>
        <taxon>Cucumis</taxon>
    </lineage>
</organism>
<accession>A0A0A0LJR5</accession>
<reference evidence="1 2" key="1">
    <citation type="journal article" date="2009" name="Nat. Genet.">
        <title>The genome of the cucumber, Cucumis sativus L.</title>
        <authorList>
            <person name="Huang S."/>
            <person name="Li R."/>
            <person name="Zhang Z."/>
            <person name="Li L."/>
            <person name="Gu X."/>
            <person name="Fan W."/>
            <person name="Lucas W.J."/>
            <person name="Wang X."/>
            <person name="Xie B."/>
            <person name="Ni P."/>
            <person name="Ren Y."/>
            <person name="Zhu H."/>
            <person name="Li J."/>
            <person name="Lin K."/>
            <person name="Jin W."/>
            <person name="Fei Z."/>
            <person name="Li G."/>
            <person name="Staub J."/>
            <person name="Kilian A."/>
            <person name="van der Vossen E.A."/>
            <person name="Wu Y."/>
            <person name="Guo J."/>
            <person name="He J."/>
            <person name="Jia Z."/>
            <person name="Ren Y."/>
            <person name="Tian G."/>
            <person name="Lu Y."/>
            <person name="Ruan J."/>
            <person name="Qian W."/>
            <person name="Wang M."/>
            <person name="Huang Q."/>
            <person name="Li B."/>
            <person name="Xuan Z."/>
            <person name="Cao J."/>
            <person name="Asan"/>
            <person name="Wu Z."/>
            <person name="Zhang J."/>
            <person name="Cai Q."/>
            <person name="Bai Y."/>
            <person name="Zhao B."/>
            <person name="Han Y."/>
            <person name="Li Y."/>
            <person name="Li X."/>
            <person name="Wang S."/>
            <person name="Shi Q."/>
            <person name="Liu S."/>
            <person name="Cho W.K."/>
            <person name="Kim J.Y."/>
            <person name="Xu Y."/>
            <person name="Heller-Uszynska K."/>
            <person name="Miao H."/>
            <person name="Cheng Z."/>
            <person name="Zhang S."/>
            <person name="Wu J."/>
            <person name="Yang Y."/>
            <person name="Kang H."/>
            <person name="Li M."/>
            <person name="Liang H."/>
            <person name="Ren X."/>
            <person name="Shi Z."/>
            <person name="Wen M."/>
            <person name="Jian M."/>
            <person name="Yang H."/>
            <person name="Zhang G."/>
            <person name="Yang Z."/>
            <person name="Chen R."/>
            <person name="Liu S."/>
            <person name="Li J."/>
            <person name="Ma L."/>
            <person name="Liu H."/>
            <person name="Zhou Y."/>
            <person name="Zhao J."/>
            <person name="Fang X."/>
            <person name="Li G."/>
            <person name="Fang L."/>
            <person name="Li Y."/>
            <person name="Liu D."/>
            <person name="Zheng H."/>
            <person name="Zhang Y."/>
            <person name="Qin N."/>
            <person name="Li Z."/>
            <person name="Yang G."/>
            <person name="Yang S."/>
            <person name="Bolund L."/>
            <person name="Kristiansen K."/>
            <person name="Zheng H."/>
            <person name="Li S."/>
            <person name="Zhang X."/>
            <person name="Yang H."/>
            <person name="Wang J."/>
            <person name="Sun R."/>
            <person name="Zhang B."/>
            <person name="Jiang S."/>
            <person name="Wang J."/>
            <person name="Du Y."/>
            <person name="Li S."/>
        </authorList>
    </citation>
    <scope>NUCLEOTIDE SEQUENCE [LARGE SCALE GENOMIC DNA]</scope>
    <source>
        <strain evidence="2">cv. 9930</strain>
    </source>
</reference>
<reference evidence="1 2" key="2">
    <citation type="journal article" date="2009" name="PLoS ONE">
        <title>An integrated genetic and cytogenetic map of the cucumber genome.</title>
        <authorList>
            <person name="Ren Y."/>
            <person name="Zhang Z."/>
            <person name="Liu J."/>
            <person name="Staub J.E."/>
            <person name="Han Y."/>
            <person name="Cheng Z."/>
            <person name="Li X."/>
            <person name="Lu J."/>
            <person name="Miao H."/>
            <person name="Kang H."/>
            <person name="Xie B."/>
            <person name="Gu X."/>
            <person name="Wang X."/>
            <person name="Du Y."/>
            <person name="Jin W."/>
            <person name="Huang S."/>
        </authorList>
    </citation>
    <scope>NUCLEOTIDE SEQUENCE [LARGE SCALE GENOMIC DNA]</scope>
    <source>
        <strain evidence="2">cv. 9930</strain>
    </source>
</reference>
<protein>
    <submittedName>
        <fullName evidence="1">Uncharacterized protein</fullName>
    </submittedName>
</protein>
<name>A0A0A0LJR5_CUCSA</name>
<dbReference type="EMBL" id="CM002924">
    <property type="protein sequence ID" value="KGN60281.1"/>
    <property type="molecule type" value="Genomic_DNA"/>
</dbReference>
<keyword evidence="2" id="KW-1185">Reference proteome</keyword>
<dbReference type="OMA" id="CSYKPVG"/>
<proteinExistence type="predicted"/>
<sequence length="102" mass="11357">MKKAEKQKNKEETMSCWERLRMKILSRKKEGNINNKNDTNITCMGGETSGLNNRSGGLFKYDALSYAKNFDEGLANADGEGSFRSFSARYAVPSKPPAKKLG</sequence>
<dbReference type="Proteomes" id="UP000029981">
    <property type="component" value="Chromosome 3"/>
</dbReference>
<dbReference type="AlphaFoldDB" id="A0A0A0LJR5"/>
<evidence type="ECO:0000313" key="1">
    <source>
        <dbReference type="EMBL" id="KGN60281.1"/>
    </source>
</evidence>
<dbReference type="PANTHER" id="PTHR33168">
    <property type="entry name" value="STRESS INDUCED PROTEIN-RELATED"/>
    <property type="match status" value="1"/>
</dbReference>
<evidence type="ECO:0000313" key="2">
    <source>
        <dbReference type="Proteomes" id="UP000029981"/>
    </source>
</evidence>
<gene>
    <name evidence="1" type="ORF">Csa_3G893310</name>
</gene>
<reference evidence="1 2" key="3">
    <citation type="journal article" date="2010" name="BMC Genomics">
        <title>Transcriptome sequencing and comparative analysis of cucumber flowers with different sex types.</title>
        <authorList>
            <person name="Guo S."/>
            <person name="Zheng Y."/>
            <person name="Joung J.G."/>
            <person name="Liu S."/>
            <person name="Zhang Z."/>
            <person name="Crasta O.R."/>
            <person name="Sobral B.W."/>
            <person name="Xu Y."/>
            <person name="Huang S."/>
            <person name="Fei Z."/>
        </authorList>
    </citation>
    <scope>NUCLEOTIDE SEQUENCE [LARGE SCALE GENOMIC DNA]</scope>
    <source>
        <strain evidence="2">cv. 9930</strain>
    </source>
</reference>